<accession>A0AAN5IAT1</accession>
<keyword evidence="1" id="KW-1133">Transmembrane helix</keyword>
<reference evidence="3" key="1">
    <citation type="submission" date="2022-10" db="EMBL/GenBank/DDBJ databases">
        <title>Genome assembly of Pristionchus species.</title>
        <authorList>
            <person name="Yoshida K."/>
            <person name="Sommer R.J."/>
        </authorList>
    </citation>
    <scope>NUCLEOTIDE SEQUENCE [LARGE SCALE GENOMIC DNA]</scope>
    <source>
        <strain evidence="3">RS5460</strain>
    </source>
</reference>
<dbReference type="Proteomes" id="UP001328107">
    <property type="component" value="Unassembled WGS sequence"/>
</dbReference>
<gene>
    <name evidence="2" type="ORF">PMAYCL1PPCAC_29338</name>
</gene>
<proteinExistence type="predicted"/>
<name>A0AAN5IAT1_9BILA</name>
<evidence type="ECO:0000256" key="1">
    <source>
        <dbReference type="SAM" id="Phobius"/>
    </source>
</evidence>
<feature type="transmembrane region" description="Helical" evidence="1">
    <location>
        <begin position="62"/>
        <end position="83"/>
    </location>
</feature>
<comment type="caution">
    <text evidence="2">The sequence shown here is derived from an EMBL/GenBank/DDBJ whole genome shotgun (WGS) entry which is preliminary data.</text>
</comment>
<sequence>MVATKILEAVKWSAETVKGAAVVLATPNAPIPASQLHPRMMARPWTTQEYIRMWSWRHCWKFIPVFRFYIYSGIIVYGVYKFVLPIKPRHRIMYTKGKEDGHHHEVEHWYGIRQKLADKEYFKKYNPLKKAGEAEVGGH</sequence>
<evidence type="ECO:0000313" key="3">
    <source>
        <dbReference type="Proteomes" id="UP001328107"/>
    </source>
</evidence>
<keyword evidence="1" id="KW-0472">Membrane</keyword>
<protein>
    <submittedName>
        <fullName evidence="2">Uncharacterized protein</fullName>
    </submittedName>
</protein>
<organism evidence="2 3">
    <name type="scientific">Pristionchus mayeri</name>
    <dbReference type="NCBI Taxonomy" id="1317129"/>
    <lineage>
        <taxon>Eukaryota</taxon>
        <taxon>Metazoa</taxon>
        <taxon>Ecdysozoa</taxon>
        <taxon>Nematoda</taxon>
        <taxon>Chromadorea</taxon>
        <taxon>Rhabditida</taxon>
        <taxon>Rhabditina</taxon>
        <taxon>Diplogasteromorpha</taxon>
        <taxon>Diplogasteroidea</taxon>
        <taxon>Neodiplogasteridae</taxon>
        <taxon>Pristionchus</taxon>
    </lineage>
</organism>
<dbReference type="EMBL" id="BTRK01000006">
    <property type="protein sequence ID" value="GMR59143.1"/>
    <property type="molecule type" value="Genomic_DNA"/>
</dbReference>
<dbReference type="AlphaFoldDB" id="A0AAN5IAT1"/>
<evidence type="ECO:0000313" key="2">
    <source>
        <dbReference type="EMBL" id="GMR59143.1"/>
    </source>
</evidence>
<keyword evidence="1" id="KW-0812">Transmembrane</keyword>
<keyword evidence="3" id="KW-1185">Reference proteome</keyword>